<keyword evidence="3" id="KW-1185">Reference proteome</keyword>
<organism evidence="2 3">
    <name type="scientific">Litoreibacter ponti</name>
    <dbReference type="NCBI Taxonomy" id="1510457"/>
    <lineage>
        <taxon>Bacteria</taxon>
        <taxon>Pseudomonadati</taxon>
        <taxon>Pseudomonadota</taxon>
        <taxon>Alphaproteobacteria</taxon>
        <taxon>Rhodobacterales</taxon>
        <taxon>Roseobacteraceae</taxon>
        <taxon>Litoreibacter</taxon>
    </lineage>
</organism>
<sequence length="99" mass="10702">MSDAPGQGEPKTASARQLFLERAVYRRNRLIDAARLLPLLALFAFVVPALFLGTPGGDSEGGNTSLRLVYFFFVWLCLIATCATIARGLARDEGGEDTP</sequence>
<evidence type="ECO:0000256" key="1">
    <source>
        <dbReference type="SAM" id="Phobius"/>
    </source>
</evidence>
<keyword evidence="1" id="KW-1133">Transmembrane helix</keyword>
<feature type="transmembrane region" description="Helical" evidence="1">
    <location>
        <begin position="68"/>
        <end position="90"/>
    </location>
</feature>
<gene>
    <name evidence="2" type="ORF">C8N43_0916</name>
</gene>
<keyword evidence="1" id="KW-0472">Membrane</keyword>
<feature type="transmembrane region" description="Helical" evidence="1">
    <location>
        <begin position="36"/>
        <end position="56"/>
    </location>
</feature>
<dbReference type="EMBL" id="QBKS01000001">
    <property type="protein sequence ID" value="PTX56261.1"/>
    <property type="molecule type" value="Genomic_DNA"/>
</dbReference>
<keyword evidence="1" id="KW-0812">Transmembrane</keyword>
<dbReference type="RefSeq" id="WP_107844479.1">
    <property type="nucleotide sequence ID" value="NZ_QBKS01000001.1"/>
</dbReference>
<protein>
    <submittedName>
        <fullName evidence="2">Uncharacterized protein</fullName>
    </submittedName>
</protein>
<proteinExistence type="predicted"/>
<dbReference type="Proteomes" id="UP000243978">
    <property type="component" value="Unassembled WGS sequence"/>
</dbReference>
<reference evidence="2 3" key="1">
    <citation type="submission" date="2018-04" db="EMBL/GenBank/DDBJ databases">
        <title>Genomic Encyclopedia of Archaeal and Bacterial Type Strains, Phase II (KMG-II): from individual species to whole genera.</title>
        <authorList>
            <person name="Goeker M."/>
        </authorList>
    </citation>
    <scope>NUCLEOTIDE SEQUENCE [LARGE SCALE GENOMIC DNA]</scope>
    <source>
        <strain evidence="2 3">DSM 100977</strain>
    </source>
</reference>
<dbReference type="OrthoDB" id="7871801at2"/>
<evidence type="ECO:0000313" key="2">
    <source>
        <dbReference type="EMBL" id="PTX56261.1"/>
    </source>
</evidence>
<dbReference type="AlphaFoldDB" id="A0A2T6BJL6"/>
<name>A0A2T6BJL6_9RHOB</name>
<comment type="caution">
    <text evidence="2">The sequence shown here is derived from an EMBL/GenBank/DDBJ whole genome shotgun (WGS) entry which is preliminary data.</text>
</comment>
<accession>A0A2T6BJL6</accession>
<evidence type="ECO:0000313" key="3">
    <source>
        <dbReference type="Proteomes" id="UP000243978"/>
    </source>
</evidence>